<dbReference type="Pfam" id="PF07635">
    <property type="entry name" value="PSCyt1"/>
    <property type="match status" value="1"/>
</dbReference>
<feature type="domain" description="Cytochrome C Planctomycete-type" evidence="2">
    <location>
        <begin position="52"/>
        <end position="98"/>
    </location>
</feature>
<evidence type="ECO:0000259" key="3">
    <source>
        <dbReference type="Pfam" id="PF07637"/>
    </source>
</evidence>
<dbReference type="GO" id="GO:0009055">
    <property type="term" value="F:electron transfer activity"/>
    <property type="evidence" value="ECO:0007669"/>
    <property type="project" value="InterPro"/>
</dbReference>
<dbReference type="SUPFAM" id="SSF46626">
    <property type="entry name" value="Cytochrome c"/>
    <property type="match status" value="1"/>
</dbReference>
<dbReference type="InterPro" id="IPR013036">
    <property type="entry name" value="DUF1587"/>
</dbReference>
<accession>A0A382BTC4</accession>
<sequence>MRILTRQLLGVVCGRALLVTGAFLLVCATESVVWAQASEEVTGPQELIERYCSSCHNDRIQTAGLSFDRLDGLNPSDDAEVWERTIVKLRSGAMPPPGRPRPDVDTYHAVASQLEASIDQAAAVSPNPGRTSTTHRLNRTEYRNAIRDLLAVDIDVDSLLPGDETSDTGFDNNADVLSMTTSQLERYLSAARHISRLAVGVAPLAPQFETFDVPLLLAQNDRQSEHLPLGSRGGRAIRYHFPVDGEYLFKIDLRTNWQDYILGMGTAQLLDVRIDGVLVKRFTVGGGTTARAAPVTFTIAEKGAPEWEEYVLNADQNLEVRVPVEAGSRLVGVSFVRDLWEPEGILKPHQVGEVLSNDEAYHGNASVSSVSIAGPYGTGESGESASRRAIFSCRPTTVNVNMERNCATAILSRLARRAYRRPANDDDLSTLLSFFDRGRQSGGSFDRGIQLALERLLVDPDFLLRIERDPDSVQPDRSYQLS</sequence>
<evidence type="ECO:0008006" key="5">
    <source>
        <dbReference type="Google" id="ProtNLM"/>
    </source>
</evidence>
<dbReference type="InterPro" id="IPR013043">
    <property type="entry name" value="DUF1595"/>
</dbReference>
<proteinExistence type="predicted"/>
<dbReference type="Pfam" id="PF07637">
    <property type="entry name" value="PSD5"/>
    <property type="match status" value="1"/>
</dbReference>
<dbReference type="AlphaFoldDB" id="A0A382BTC4"/>
<name>A0A382BTC4_9ZZZZ</name>
<dbReference type="EMBL" id="UINC01031276">
    <property type="protein sequence ID" value="SVB17068.1"/>
    <property type="molecule type" value="Genomic_DNA"/>
</dbReference>
<organism evidence="4">
    <name type="scientific">marine metagenome</name>
    <dbReference type="NCBI Taxonomy" id="408172"/>
    <lineage>
        <taxon>unclassified sequences</taxon>
        <taxon>metagenomes</taxon>
        <taxon>ecological metagenomes</taxon>
    </lineage>
</organism>
<dbReference type="GO" id="GO:0020037">
    <property type="term" value="F:heme binding"/>
    <property type="evidence" value="ECO:0007669"/>
    <property type="project" value="InterPro"/>
</dbReference>
<protein>
    <recommendedName>
        <fullName evidence="5">DUF1587 domain-containing protein</fullName>
    </recommendedName>
</protein>
<reference evidence="4" key="1">
    <citation type="submission" date="2018-05" db="EMBL/GenBank/DDBJ databases">
        <authorList>
            <person name="Lanie J.A."/>
            <person name="Ng W.-L."/>
            <person name="Kazmierczak K.M."/>
            <person name="Andrzejewski T.M."/>
            <person name="Davidsen T.M."/>
            <person name="Wayne K.J."/>
            <person name="Tettelin H."/>
            <person name="Glass J.I."/>
            <person name="Rusch D."/>
            <person name="Podicherti R."/>
            <person name="Tsui H.-C.T."/>
            <person name="Winkler M.E."/>
        </authorList>
    </citation>
    <scope>NUCLEOTIDE SEQUENCE</scope>
</reference>
<evidence type="ECO:0000259" key="1">
    <source>
        <dbReference type="Pfam" id="PF07626"/>
    </source>
</evidence>
<evidence type="ECO:0000259" key="2">
    <source>
        <dbReference type="Pfam" id="PF07635"/>
    </source>
</evidence>
<feature type="non-terminal residue" evidence="4">
    <location>
        <position position="482"/>
    </location>
</feature>
<feature type="domain" description="DUF1595" evidence="3">
    <location>
        <begin position="406"/>
        <end position="467"/>
    </location>
</feature>
<dbReference type="InterPro" id="IPR036909">
    <property type="entry name" value="Cyt_c-like_dom_sf"/>
</dbReference>
<feature type="domain" description="DUF1587" evidence="1">
    <location>
        <begin position="136"/>
        <end position="199"/>
    </location>
</feature>
<dbReference type="Pfam" id="PF07626">
    <property type="entry name" value="PSD3"/>
    <property type="match status" value="1"/>
</dbReference>
<gene>
    <name evidence="4" type="ORF">METZ01_LOCUS169922</name>
</gene>
<evidence type="ECO:0000313" key="4">
    <source>
        <dbReference type="EMBL" id="SVB17068.1"/>
    </source>
</evidence>
<dbReference type="InterPro" id="IPR011429">
    <property type="entry name" value="Cyt_c_Planctomycete-type"/>
</dbReference>